<reference evidence="3 4" key="2">
    <citation type="submission" date="2019-01" db="EMBL/GenBank/DDBJ databases">
        <title>Motilimonas pumilus sp. nov., isolated from the gut of sea cucumber (Apostichopus japonicus).</title>
        <authorList>
            <person name="Wang F.-Q."/>
            <person name="Ren L.-H."/>
            <person name="Lin Y.-W."/>
            <person name="Sun G.-H."/>
            <person name="Du Z.-J."/>
            <person name="Zhao J.-X."/>
            <person name="Liu X.-J."/>
            <person name="Liu L.-J."/>
        </authorList>
    </citation>
    <scope>NUCLEOTIDE SEQUENCE [LARGE SCALE GENOMIC DNA]</scope>
    <source>
        <strain evidence="3 4">PLHSC7-2</strain>
    </source>
</reference>
<reference evidence="3 4" key="1">
    <citation type="submission" date="2018-09" db="EMBL/GenBank/DDBJ databases">
        <authorList>
            <person name="Wang F."/>
        </authorList>
    </citation>
    <scope>NUCLEOTIDE SEQUENCE [LARGE SCALE GENOMIC DNA]</scope>
    <source>
        <strain evidence="3 4">PLHSC7-2</strain>
    </source>
</reference>
<dbReference type="PANTHER" id="PTHR11575">
    <property type="entry name" value="5'-NUCLEOTIDASE-RELATED"/>
    <property type="match status" value="1"/>
</dbReference>
<dbReference type="PANTHER" id="PTHR11575:SF24">
    <property type="entry name" value="5'-NUCLEOTIDASE"/>
    <property type="match status" value="1"/>
</dbReference>
<dbReference type="Proteomes" id="UP000283255">
    <property type="component" value="Unassembled WGS sequence"/>
</dbReference>
<organism evidence="3 4">
    <name type="scientific">Motilimonas pumila</name>
    <dbReference type="NCBI Taxonomy" id="2303987"/>
    <lineage>
        <taxon>Bacteria</taxon>
        <taxon>Pseudomonadati</taxon>
        <taxon>Pseudomonadota</taxon>
        <taxon>Gammaproteobacteria</taxon>
        <taxon>Alteromonadales</taxon>
        <taxon>Alteromonadales genera incertae sedis</taxon>
        <taxon>Motilimonas</taxon>
    </lineage>
</organism>
<dbReference type="PRINTS" id="PR01607">
    <property type="entry name" value="APYRASEFAMLY"/>
</dbReference>
<proteinExistence type="inferred from homology"/>
<name>A0A418YEH2_9GAMM</name>
<evidence type="ECO:0000256" key="1">
    <source>
        <dbReference type="RuleBase" id="RU362119"/>
    </source>
</evidence>
<keyword evidence="1" id="KW-0547">Nucleotide-binding</keyword>
<dbReference type="InterPro" id="IPR036907">
    <property type="entry name" value="5'-Nucleotdase_C_sf"/>
</dbReference>
<dbReference type="GO" id="GO:0008768">
    <property type="term" value="F:UDP-sugar diphosphatase activity"/>
    <property type="evidence" value="ECO:0007669"/>
    <property type="project" value="TreeGrafter"/>
</dbReference>
<dbReference type="GO" id="GO:0030288">
    <property type="term" value="C:outer membrane-bounded periplasmic space"/>
    <property type="evidence" value="ECO:0007669"/>
    <property type="project" value="TreeGrafter"/>
</dbReference>
<dbReference type="Gene3D" id="3.60.21.10">
    <property type="match status" value="1"/>
</dbReference>
<dbReference type="SUPFAM" id="SSF56300">
    <property type="entry name" value="Metallo-dependent phosphatases"/>
    <property type="match status" value="1"/>
</dbReference>
<evidence type="ECO:0000259" key="2">
    <source>
        <dbReference type="Pfam" id="PF02872"/>
    </source>
</evidence>
<sequence>MFQLSHLSKALRPCVAVSVITLGLMGCGSSGSDDKSASEDISTNYFKLQLLHVADMDGSNARVIDNAPYLARNLNAARLLYPENSLFVSSGDNYIPGSRYDASADERFSNVAGVNEPGVARGDIAMLNAMGLQASAVGNHDMDGGPEEFASIISIDNSYPGAAFPYLSSNLDFSTDENTQGLVEAAGQYAEELGQSLTASTLVTVNGQTIGIVGATTPTQEVITSTGDVAVLPLSDANEALAALIQAQVDALTATGVDKIILLAHMQDIAVEKALAGLLQDVDIIVAGGSNTLMADSQDTLWPGDNAAETYPLLLESASAEPVALVNVDGDYKYLGRLVVEFDNNGLLVTASIDENESGAIASSAEKAAELGGEENSQVTAIASAMSDVIVASESNILGNSAVFLNGIRADVRSQETNLGNLTADANLWYAQLADPNTRIAIKNGGGIRAEIGQKRYPAGSTNPDDIRYFATAEFPAAGKASGDISQFDIQTSLAFNNDLVTMTVSAAELKSLLEHSVAAVAADDVSGYGGGRFPQVAGLSFSFDPQQHAREIDESSGEVVTSGMRIQHLTVLSHRDEPDDEVVINGELQGDVERTFTLVTLGYIGQGGDGYPFPCDGDDCANQTPLSQGLTQDPAYSDFAPTGTEQDALAEYLQAFYPNQDAAYQGADDLIENGHSDTRITRL</sequence>
<gene>
    <name evidence="3" type="ORF">D1Z90_10430</name>
</gene>
<dbReference type="SUPFAM" id="SSF55816">
    <property type="entry name" value="5'-nucleotidase (syn. UDP-sugar hydrolase), C-terminal domain"/>
    <property type="match status" value="1"/>
</dbReference>
<comment type="similarity">
    <text evidence="1">Belongs to the 5'-nucleotidase family.</text>
</comment>
<dbReference type="GO" id="GO:0000166">
    <property type="term" value="F:nucleotide binding"/>
    <property type="evidence" value="ECO:0007669"/>
    <property type="project" value="UniProtKB-KW"/>
</dbReference>
<dbReference type="InterPro" id="IPR006179">
    <property type="entry name" value="5_nucleotidase/apyrase"/>
</dbReference>
<keyword evidence="1" id="KW-0378">Hydrolase</keyword>
<dbReference type="GO" id="GO:0008253">
    <property type="term" value="F:5'-nucleotidase activity"/>
    <property type="evidence" value="ECO:0007669"/>
    <property type="project" value="TreeGrafter"/>
</dbReference>
<keyword evidence="4" id="KW-1185">Reference proteome</keyword>
<dbReference type="Pfam" id="PF02872">
    <property type="entry name" value="5_nucleotid_C"/>
    <property type="match status" value="1"/>
</dbReference>
<protein>
    <submittedName>
        <fullName evidence="3">Bifunctional metallophosphatase/5'-nucleotidase</fullName>
    </submittedName>
</protein>
<dbReference type="RefSeq" id="WP_119910700.1">
    <property type="nucleotide sequence ID" value="NZ_QZCH01000012.1"/>
</dbReference>
<dbReference type="GO" id="GO:0009166">
    <property type="term" value="P:nucleotide catabolic process"/>
    <property type="evidence" value="ECO:0007669"/>
    <property type="project" value="InterPro"/>
</dbReference>
<dbReference type="AlphaFoldDB" id="A0A418YEH2"/>
<dbReference type="OrthoDB" id="9803927at2"/>
<evidence type="ECO:0000313" key="3">
    <source>
        <dbReference type="EMBL" id="RJG47547.1"/>
    </source>
</evidence>
<accession>A0A418YEH2</accession>
<dbReference type="EMBL" id="QZCH01000012">
    <property type="protein sequence ID" value="RJG47547.1"/>
    <property type="molecule type" value="Genomic_DNA"/>
</dbReference>
<feature type="domain" description="5'-Nucleotidase C-terminal" evidence="2">
    <location>
        <begin position="406"/>
        <end position="613"/>
    </location>
</feature>
<comment type="caution">
    <text evidence="3">The sequence shown here is derived from an EMBL/GenBank/DDBJ whole genome shotgun (WGS) entry which is preliminary data.</text>
</comment>
<dbReference type="Gene3D" id="3.90.780.10">
    <property type="entry name" value="5'-Nucleotidase, C-terminal domain"/>
    <property type="match status" value="1"/>
</dbReference>
<dbReference type="InterPro" id="IPR008334">
    <property type="entry name" value="5'-Nucleotdase_C"/>
</dbReference>
<evidence type="ECO:0000313" key="4">
    <source>
        <dbReference type="Proteomes" id="UP000283255"/>
    </source>
</evidence>
<dbReference type="InterPro" id="IPR029052">
    <property type="entry name" value="Metallo-depent_PP-like"/>
</dbReference>